<dbReference type="InterPro" id="IPR021933">
    <property type="entry name" value="SERRATE/Ars2_N"/>
</dbReference>
<dbReference type="Pfam" id="PF00072">
    <property type="entry name" value="Response_reg"/>
    <property type="match status" value="1"/>
</dbReference>
<evidence type="ECO:0000256" key="3">
    <source>
        <dbReference type="ARBA" id="ARBA00023242"/>
    </source>
</evidence>
<feature type="region of interest" description="Disordered" evidence="5">
    <location>
        <begin position="761"/>
        <end position="822"/>
    </location>
</feature>
<name>A0ABR2ZMK5_9AGAR</name>
<dbReference type="Pfam" id="PF04959">
    <property type="entry name" value="ARS2"/>
    <property type="match status" value="1"/>
</dbReference>
<accession>A0ABR2ZMK5</accession>
<feature type="compositionally biased region" description="Low complexity" evidence="5">
    <location>
        <begin position="1342"/>
        <end position="1357"/>
    </location>
</feature>
<comment type="similarity">
    <text evidence="2">Belongs to the ARS2 family.</text>
</comment>
<feature type="region of interest" description="Disordered" evidence="5">
    <location>
        <begin position="522"/>
        <end position="562"/>
    </location>
</feature>
<reference evidence="7 8" key="1">
    <citation type="submission" date="2024-05" db="EMBL/GenBank/DDBJ databases">
        <title>A draft genome resource for the thread blight pathogen Marasmius tenuissimus strain MS-2.</title>
        <authorList>
            <person name="Yulfo-Soto G.E."/>
            <person name="Baruah I.K."/>
            <person name="Amoako-Attah I."/>
            <person name="Bukari Y."/>
            <person name="Meinhardt L.W."/>
            <person name="Bailey B.A."/>
            <person name="Cohen S.P."/>
        </authorList>
    </citation>
    <scope>NUCLEOTIDE SEQUENCE [LARGE SCALE GENOMIC DNA]</scope>
    <source>
        <strain evidence="7 8">MS-2</strain>
    </source>
</reference>
<dbReference type="SMART" id="SM00448">
    <property type="entry name" value="REC"/>
    <property type="match status" value="1"/>
</dbReference>
<feature type="compositionally biased region" description="Gly residues" evidence="5">
    <location>
        <begin position="781"/>
        <end position="793"/>
    </location>
</feature>
<feature type="compositionally biased region" description="Polar residues" evidence="5">
    <location>
        <begin position="1729"/>
        <end position="1753"/>
    </location>
</feature>
<gene>
    <name evidence="7" type="primary">MgSsk1</name>
    <name evidence="7" type="ORF">AAF712_010470</name>
</gene>
<dbReference type="PANTHER" id="PTHR13165">
    <property type="entry name" value="ARSENITE-RESISTANCE PROTEIN 2"/>
    <property type="match status" value="1"/>
</dbReference>
<dbReference type="InterPro" id="IPR001789">
    <property type="entry name" value="Sig_transdc_resp-reg_receiver"/>
</dbReference>
<evidence type="ECO:0000256" key="1">
    <source>
        <dbReference type="ARBA" id="ARBA00004123"/>
    </source>
</evidence>
<feature type="region of interest" description="Disordered" evidence="5">
    <location>
        <begin position="77"/>
        <end position="100"/>
    </location>
</feature>
<keyword evidence="4" id="KW-0597">Phosphoprotein</keyword>
<feature type="region of interest" description="Disordered" evidence="5">
    <location>
        <begin position="1179"/>
        <end position="1198"/>
    </location>
</feature>
<feature type="compositionally biased region" description="Polar residues" evidence="5">
    <location>
        <begin position="1879"/>
        <end position="1889"/>
    </location>
</feature>
<keyword evidence="8" id="KW-1185">Reference proteome</keyword>
<dbReference type="PANTHER" id="PTHR13165:SF0">
    <property type="entry name" value="SERRATE RNA EFFECTOR MOLECULE HOMOLOG"/>
    <property type="match status" value="1"/>
</dbReference>
<evidence type="ECO:0000256" key="5">
    <source>
        <dbReference type="SAM" id="MobiDB-lite"/>
    </source>
</evidence>
<dbReference type="PROSITE" id="PS00028">
    <property type="entry name" value="ZINC_FINGER_C2H2_1"/>
    <property type="match status" value="1"/>
</dbReference>
<feature type="compositionally biased region" description="Basic residues" evidence="5">
    <location>
        <begin position="1410"/>
        <end position="1423"/>
    </location>
</feature>
<evidence type="ECO:0000313" key="8">
    <source>
        <dbReference type="Proteomes" id="UP001437256"/>
    </source>
</evidence>
<protein>
    <submittedName>
        <fullName evidence="7">Two-component response regulator SSK1p</fullName>
    </submittedName>
</protein>
<feature type="domain" description="Response regulatory" evidence="6">
    <location>
        <begin position="1788"/>
        <end position="1940"/>
    </location>
</feature>
<dbReference type="InterPro" id="IPR011006">
    <property type="entry name" value="CheY-like_superfamily"/>
</dbReference>
<dbReference type="InterPro" id="IPR039727">
    <property type="entry name" value="SE/Ars2"/>
</dbReference>
<feature type="region of interest" description="Disordered" evidence="5">
    <location>
        <begin position="1594"/>
        <end position="1622"/>
    </location>
</feature>
<feature type="region of interest" description="Disordered" evidence="5">
    <location>
        <begin position="123"/>
        <end position="147"/>
    </location>
</feature>
<feature type="region of interest" description="Disordered" evidence="5">
    <location>
        <begin position="1863"/>
        <end position="1889"/>
    </location>
</feature>
<dbReference type="SUPFAM" id="SSF52172">
    <property type="entry name" value="CheY-like"/>
    <property type="match status" value="1"/>
</dbReference>
<feature type="region of interest" description="Disordered" evidence="5">
    <location>
        <begin position="1342"/>
        <end position="1379"/>
    </location>
</feature>
<dbReference type="Pfam" id="PF12066">
    <property type="entry name" value="SERRATE_Ars2_N"/>
    <property type="match status" value="1"/>
</dbReference>
<feature type="region of interest" description="Disordered" evidence="5">
    <location>
        <begin position="1400"/>
        <end position="1429"/>
    </location>
</feature>
<sequence>MAQDQCISTEVMAQSTGIMDMKGIGMGTTGIGLPIMVDEDEAGAHLLMKVEVGSVAVHRPLSKEIVTNRVLDVYSRGYSPPRRGHAPPYGRRPPTDPHTLDYPASLKQYAEWFRFFYPQQAQDEDNADKAAEQEAGDGSKPRNGIRSKWEKYKKEFSAQQLQTMFDHHKKSPWFWEKYEPAPELQALRTRVRKEGWKGRLSTFLHDLESGKYDPDLDENDDEPPASPVKEAGDASMLDANEEKIAGDDDVQYNLDAEEEEPTARETNGKTKDNNNRTNRGEELSVPTEGNQVMIRTIPPDIGRLKLEESCKVIPGYVYLALGDPLQKRNYYRAGWIRFADDADMGAVMNELQDRKIEGFKLHVTHNTKPFVSKIRFAPEVASRPQRMGKDLVNAKTLAGLLEEEAAKLRKTKISELEPIKATTEDAPMENHEDTAEEDEEEPAERGSDAVDRRIEKIMAELRDQGIVDASDETAYENKKVEISLDLYIAYLRAAFHCCYYCSVVTDHLEELQRKCIKHVRKPLSKPMADERKEGEKAANKRDEDQEEKPVEKEAKKGGEGRKVQGDERWLEWLDSKIALLINRDGVDPRDYGGKNYDEELTKLLEPHVKQEDEGKFRCRVCQKLFKATSFVEKHIANKHPEFIKALDELQYFNNFALDPHRIQPFAHVPPPVGNSTQAPPQAYGLQGPPALANDYARFGPYAAVGAYPLPPPGAGYWDYTPRGYYPPDAFVPPPLPRREESNPRRLSERISGFVMTDIPAAAGLPAKPPPPSLDAALSAGVGAGGGGAGGGGGSRKRGGQNNGPPPPPPPDAKEDPRAAAGRKVSYHDMDLVAEFFSSRRSNLGKQFGFFGMTSPKLPAVRLPSATGDGEHLVQDAVVLDLPLFNKFSINYPSGETGRPIPTPPSSDRPALSSSDSGETDTSADEESGHELETDNFDSNHSPTIPRLRPALQGPGGSSPPHLPRFSRAFSAPLPSQLGHLQHPHKPPSFPRMTLKPSLSDPATRSEISQWKELSLELADSVQMVIQTMLQVSPSQVLEPAKEQFSACALAVPTPSMSAMFTAMKNLNYISANMNTFCSGELENEGEGALPLFSSKKHNDFDVGELLQSTGDALSGSAAHTGVDLVLYHGDVGLKHVWAKGDESGLSYLLSHIVRQILSIAHRADTLELGLYVRPQSSKRQEASVGLETEDSEDPFKDASDGPLQCVVEIFHRFGAAESSSNVDTRPQPDLTTLLLRRLSQKVGASLTQHPPTNDSGRSYRVSFALDAGTPPIETPATVTASNGGPSNEPSLEQLTSFMESLKGKKVNLYASSKGSFAHHLTSYLTAWGMDVSHITAEVGVESPLEVNSSSPNPSLPSDGYTPSGIPPKAEPRQPQAQPPSFVFIDDDVAVLKERLQALRPETTHPMNLNLRKRPSLAPHHRPRSSPQVARLATTSTVSSTPAVILHFTSLSNFKLAKDVVQSTLAAYQGTPFPIPEVMIIPKPAGPRRFLTALHSAVTKPVVDPFFSPIATTPGTPGLLNGGGSFFQSFNNSNISPKSSAMMHRPTGSRSNSDRSAKSVNIDGATHGHPSSPLAIPDPVEYFSDAAMKLGTSPSSGLVIQSPDGQPAGIFFHPKARGTSRQPSATFMERGQGHLNVTNANHRKSISDEPSPISFSSLHEQQGSAAGPSNLVRRGSGPRSKPSSPRVRPASPRIPIENASLSPTTETQTHSPTQAQRRGSSDLAGPQRKLSGSVNGSRPNSPVNEPPTRKSSTPARRESNSGTLAPASTSAATKKAKSPADNNIVPPISVLIVDDNPINRTILSTFMKKKKIKFDVASNGKEAVEKWRTGEFHLILMDIQMPVMDGIAATSEIRKIEKLNACAGFPPGTPGTDAEPPTPSDTSSVGTRSTASPYRSSVIIVALTASSLQSDRIAALAAGCNDFLTKPVSLQWLNNKLIEWGSIKALQMWADLAPSVGMPEARNVAERLHVPRDRGVGAAAAIASSSVVITPEGQTPVLSLSPVKPVPLKRQLSGSSILTTEPTPVIANGGELQLGGITEKDRLTRRASAGVVVEPLTPSPSNSSGDNVTGKFSSVAGSTTVPTQEQEFQEDAEDPQTKASSSKQSPDTVPEGTSDTGGDGYDGR</sequence>
<feature type="region of interest" description="Disordered" evidence="5">
    <location>
        <begin position="891"/>
        <end position="1005"/>
    </location>
</feature>
<feature type="region of interest" description="Disordered" evidence="5">
    <location>
        <begin position="1641"/>
        <end position="1782"/>
    </location>
</feature>
<keyword evidence="3" id="KW-0539">Nucleus</keyword>
<feature type="compositionally biased region" description="Basic and acidic residues" evidence="5">
    <location>
        <begin position="527"/>
        <end position="562"/>
    </location>
</feature>
<dbReference type="PROSITE" id="PS50110">
    <property type="entry name" value="RESPONSE_REGULATORY"/>
    <property type="match status" value="1"/>
</dbReference>
<dbReference type="Proteomes" id="UP001437256">
    <property type="component" value="Unassembled WGS sequence"/>
</dbReference>
<feature type="region of interest" description="Disordered" evidence="5">
    <location>
        <begin position="257"/>
        <end position="286"/>
    </location>
</feature>
<feature type="region of interest" description="Disordered" evidence="5">
    <location>
        <begin position="2049"/>
        <end position="2123"/>
    </location>
</feature>
<feature type="region of interest" description="Disordered" evidence="5">
    <location>
        <begin position="208"/>
        <end position="234"/>
    </location>
</feature>
<feature type="compositionally biased region" description="Basic and acidic residues" evidence="5">
    <location>
        <begin position="127"/>
        <end position="140"/>
    </location>
</feature>
<comment type="subcellular location">
    <subcellularLocation>
        <location evidence="1">Nucleus</location>
    </subcellularLocation>
</comment>
<feature type="compositionally biased region" description="Low complexity" evidence="5">
    <location>
        <begin position="1671"/>
        <end position="1695"/>
    </location>
</feature>
<feature type="modified residue" description="4-aspartylphosphate" evidence="4">
    <location>
        <position position="1837"/>
    </location>
</feature>
<feature type="compositionally biased region" description="Polar residues" evidence="5">
    <location>
        <begin position="2096"/>
        <end position="2106"/>
    </location>
</feature>
<feature type="compositionally biased region" description="Gly residues" evidence="5">
    <location>
        <begin position="2114"/>
        <end position="2123"/>
    </location>
</feature>
<dbReference type="Gene3D" id="3.40.50.2300">
    <property type="match status" value="1"/>
</dbReference>
<evidence type="ECO:0000256" key="4">
    <source>
        <dbReference type="PROSITE-ProRule" id="PRU00169"/>
    </source>
</evidence>
<feature type="compositionally biased region" description="Low complexity" evidence="5">
    <location>
        <begin position="907"/>
        <end position="916"/>
    </location>
</feature>
<feature type="compositionally biased region" description="Polar residues" evidence="5">
    <location>
        <begin position="1652"/>
        <end position="1663"/>
    </location>
</feature>
<proteinExistence type="inferred from homology"/>
<dbReference type="InterPro" id="IPR007042">
    <property type="entry name" value="SERRATE/Ars2_C"/>
</dbReference>
<feature type="region of interest" description="Disordered" evidence="5">
    <location>
        <begin position="418"/>
        <end position="451"/>
    </location>
</feature>
<feature type="compositionally biased region" description="Polar residues" evidence="5">
    <location>
        <begin position="1698"/>
        <end position="1717"/>
    </location>
</feature>
<comment type="caution">
    <text evidence="7">The sequence shown here is derived from an EMBL/GenBank/DDBJ whole genome shotgun (WGS) entry which is preliminary data.</text>
</comment>
<dbReference type="EMBL" id="JBBXMP010000100">
    <property type="protein sequence ID" value="KAL0062633.1"/>
    <property type="molecule type" value="Genomic_DNA"/>
</dbReference>
<evidence type="ECO:0000259" key="6">
    <source>
        <dbReference type="PROSITE" id="PS50110"/>
    </source>
</evidence>
<feature type="compositionally biased region" description="Basic and acidic residues" evidence="5">
    <location>
        <begin position="261"/>
        <end position="282"/>
    </location>
</feature>
<evidence type="ECO:0000256" key="2">
    <source>
        <dbReference type="ARBA" id="ARBA00005407"/>
    </source>
</evidence>
<dbReference type="InterPro" id="IPR013087">
    <property type="entry name" value="Znf_C2H2_type"/>
</dbReference>
<organism evidence="7 8">
    <name type="scientific">Marasmius tenuissimus</name>
    <dbReference type="NCBI Taxonomy" id="585030"/>
    <lineage>
        <taxon>Eukaryota</taxon>
        <taxon>Fungi</taxon>
        <taxon>Dikarya</taxon>
        <taxon>Basidiomycota</taxon>
        <taxon>Agaricomycotina</taxon>
        <taxon>Agaricomycetes</taxon>
        <taxon>Agaricomycetidae</taxon>
        <taxon>Agaricales</taxon>
        <taxon>Marasmiineae</taxon>
        <taxon>Marasmiaceae</taxon>
        <taxon>Marasmius</taxon>
    </lineage>
</organism>
<feature type="region of interest" description="Disordered" evidence="5">
    <location>
        <begin position="1536"/>
        <end position="1577"/>
    </location>
</feature>
<evidence type="ECO:0000313" key="7">
    <source>
        <dbReference type="EMBL" id="KAL0062633.1"/>
    </source>
</evidence>
<dbReference type="CDD" id="cd17546">
    <property type="entry name" value="REC_hyHK_CKI1_RcsC-like"/>
    <property type="match status" value="1"/>
</dbReference>
<feature type="compositionally biased region" description="Polar residues" evidence="5">
    <location>
        <begin position="2058"/>
        <end position="2085"/>
    </location>
</feature>